<keyword evidence="4" id="KW-1185">Reference proteome</keyword>
<evidence type="ECO:0000313" key="3">
    <source>
        <dbReference type="EMBL" id="GAB1314329.1"/>
    </source>
</evidence>
<accession>A0ABQ0G9D9</accession>
<feature type="transmembrane region" description="Helical" evidence="2">
    <location>
        <begin position="6"/>
        <end position="27"/>
    </location>
</feature>
<dbReference type="RefSeq" id="XP_070916060.1">
    <property type="nucleotide sequence ID" value="XM_071059959.1"/>
</dbReference>
<dbReference type="GeneID" id="98175282"/>
<proteinExistence type="predicted"/>
<name>A0ABQ0G9D9_9PEZI</name>
<gene>
    <name evidence="3" type="ORF">MFIFM68171_04539</name>
</gene>
<keyword evidence="2" id="KW-0812">Transmembrane</keyword>
<organism evidence="3 4">
    <name type="scientific">Madurella fahalii</name>
    <dbReference type="NCBI Taxonomy" id="1157608"/>
    <lineage>
        <taxon>Eukaryota</taxon>
        <taxon>Fungi</taxon>
        <taxon>Dikarya</taxon>
        <taxon>Ascomycota</taxon>
        <taxon>Pezizomycotina</taxon>
        <taxon>Sordariomycetes</taxon>
        <taxon>Sordariomycetidae</taxon>
        <taxon>Sordariales</taxon>
        <taxon>Sordariales incertae sedis</taxon>
        <taxon>Madurella</taxon>
    </lineage>
</organism>
<feature type="transmembrane region" description="Helical" evidence="2">
    <location>
        <begin position="80"/>
        <end position="102"/>
    </location>
</feature>
<dbReference type="EMBL" id="BAAFSV010000002">
    <property type="protein sequence ID" value="GAB1314329.1"/>
    <property type="molecule type" value="Genomic_DNA"/>
</dbReference>
<evidence type="ECO:0000256" key="2">
    <source>
        <dbReference type="SAM" id="Phobius"/>
    </source>
</evidence>
<evidence type="ECO:0000256" key="1">
    <source>
        <dbReference type="SAM" id="MobiDB-lite"/>
    </source>
</evidence>
<keyword evidence="2" id="KW-1133">Transmembrane helix</keyword>
<reference evidence="3 4" key="1">
    <citation type="submission" date="2024-09" db="EMBL/GenBank/DDBJ databases">
        <title>Itraconazole resistance in Madurella fahalii resulting from another homologue of gene encoding cytochrome P450 14-alpha sterol demethylase (CYP51).</title>
        <authorList>
            <person name="Yoshioka I."/>
            <person name="Fahal A.H."/>
            <person name="Kaneko S."/>
            <person name="Yaguchi T."/>
        </authorList>
    </citation>
    <scope>NUCLEOTIDE SEQUENCE [LARGE SCALE GENOMIC DNA]</scope>
    <source>
        <strain evidence="3 4">IFM 68171</strain>
    </source>
</reference>
<comment type="caution">
    <text evidence="3">The sequence shown here is derived from an EMBL/GenBank/DDBJ whole genome shotgun (WGS) entry which is preliminary data.</text>
</comment>
<sequence length="202" mass="21976">MDLTASDFVHFGGFILSGVIPIVRFLLINPTLWVFGLLFAIITTVLHIVWFPFSVGFYIAALPLRSIISIVHELEPVILWMSNAVIIGATAGGFITLLTVGLMNTIDYYFPQPPSPPLRSATAPGRPRLKDSDASAAGSDDEWDISSSSEELKSRVDPGTRLGRRWGKARAPPIASTSTGRRRTPAGVLVEDTIHEEESSSE</sequence>
<feature type="region of interest" description="Disordered" evidence="1">
    <location>
        <begin position="117"/>
        <end position="202"/>
    </location>
</feature>
<evidence type="ECO:0000313" key="4">
    <source>
        <dbReference type="Proteomes" id="UP001628179"/>
    </source>
</evidence>
<protein>
    <submittedName>
        <fullName evidence="3">Uncharacterized protein</fullName>
    </submittedName>
</protein>
<feature type="transmembrane region" description="Helical" evidence="2">
    <location>
        <begin position="34"/>
        <end position="60"/>
    </location>
</feature>
<keyword evidence="2" id="KW-0472">Membrane</keyword>
<dbReference type="Proteomes" id="UP001628179">
    <property type="component" value="Unassembled WGS sequence"/>
</dbReference>
<feature type="compositionally biased region" description="Basic and acidic residues" evidence="1">
    <location>
        <begin position="192"/>
        <end position="202"/>
    </location>
</feature>